<feature type="domain" description="VOC" evidence="1">
    <location>
        <begin position="7"/>
        <end position="131"/>
    </location>
</feature>
<evidence type="ECO:0000313" key="2">
    <source>
        <dbReference type="EMBL" id="MFC3478706.1"/>
    </source>
</evidence>
<dbReference type="RefSeq" id="WP_232569927.1">
    <property type="nucleotide sequence ID" value="NZ_CP089466.1"/>
</dbReference>
<dbReference type="AlphaFoldDB" id="A0ABD5NHJ5"/>
<dbReference type="InterPro" id="IPR029068">
    <property type="entry name" value="Glyas_Bleomycin-R_OHBP_Dase"/>
</dbReference>
<proteinExistence type="predicted"/>
<accession>A0ABD5NHJ5</accession>
<dbReference type="PANTHER" id="PTHR36110">
    <property type="entry name" value="RING-CLEAVING DIOXYGENASE MHQE-RELATED"/>
    <property type="match status" value="1"/>
</dbReference>
<dbReference type="Gene3D" id="3.10.180.10">
    <property type="entry name" value="2,3-Dihydroxybiphenyl 1,2-Dioxygenase, domain 1"/>
    <property type="match status" value="2"/>
</dbReference>
<evidence type="ECO:0000313" key="3">
    <source>
        <dbReference type="Proteomes" id="UP001595660"/>
    </source>
</evidence>
<dbReference type="Pfam" id="PF00903">
    <property type="entry name" value="Glyoxalase"/>
    <property type="match status" value="2"/>
</dbReference>
<dbReference type="PROSITE" id="PS51819">
    <property type="entry name" value="VOC"/>
    <property type="match status" value="2"/>
</dbReference>
<protein>
    <submittedName>
        <fullName evidence="2">VOC family protein</fullName>
    </submittedName>
</protein>
<dbReference type="EMBL" id="JBHRWN010000002">
    <property type="protein sequence ID" value="MFC3478706.1"/>
    <property type="molecule type" value="Genomic_DNA"/>
</dbReference>
<dbReference type="InterPro" id="IPR052537">
    <property type="entry name" value="Extradiol_RC_dioxygenase"/>
</dbReference>
<dbReference type="GeneID" id="69118282"/>
<organism evidence="2 3">
    <name type="scientific">Halobacterium litoreum</name>
    <dbReference type="NCBI Taxonomy" id="2039234"/>
    <lineage>
        <taxon>Archaea</taxon>
        <taxon>Methanobacteriati</taxon>
        <taxon>Methanobacteriota</taxon>
        <taxon>Stenosarchaea group</taxon>
        <taxon>Halobacteria</taxon>
        <taxon>Halobacteriales</taxon>
        <taxon>Halobacteriaceae</taxon>
        <taxon>Halobacterium</taxon>
    </lineage>
</organism>
<reference evidence="2 3" key="1">
    <citation type="journal article" date="2019" name="Int. J. Syst. Evol. Microbiol.">
        <title>The Global Catalogue of Microorganisms (GCM) 10K type strain sequencing project: providing services to taxonomists for standard genome sequencing and annotation.</title>
        <authorList>
            <consortium name="The Broad Institute Genomics Platform"/>
            <consortium name="The Broad Institute Genome Sequencing Center for Infectious Disease"/>
            <person name="Wu L."/>
            <person name="Ma J."/>
        </authorList>
    </citation>
    <scope>NUCLEOTIDE SEQUENCE [LARGE SCALE GENOMIC DNA]</scope>
    <source>
        <strain evidence="2 3">CGMCC 1.12562</strain>
    </source>
</reference>
<name>A0ABD5NHJ5_9EURY</name>
<dbReference type="PANTHER" id="PTHR36110:SF4">
    <property type="entry name" value="RING-CLEAVING DIOXYGENASE MHQA-RELATED"/>
    <property type="match status" value="1"/>
</dbReference>
<dbReference type="InterPro" id="IPR004360">
    <property type="entry name" value="Glyas_Fos-R_dOase_dom"/>
</dbReference>
<comment type="caution">
    <text evidence="2">The sequence shown here is derived from an EMBL/GenBank/DDBJ whole genome shotgun (WGS) entry which is preliminary data.</text>
</comment>
<dbReference type="SUPFAM" id="SSF54593">
    <property type="entry name" value="Glyoxalase/Bleomycin resistance protein/Dihydroxybiphenyl dioxygenase"/>
    <property type="match status" value="1"/>
</dbReference>
<dbReference type="InterPro" id="IPR037523">
    <property type="entry name" value="VOC_core"/>
</dbReference>
<feature type="domain" description="VOC" evidence="1">
    <location>
        <begin position="151"/>
        <end position="271"/>
    </location>
</feature>
<sequence length="316" mass="34890">MLTDTPGIHHVTGLAADAQRNLDFYAGVLGLRLVKRTVNQEDMLRYHLFYGNGTGEPGTVFTSFPYPNEPPGRVGRPQISAMAFAVPPESLAYWADRLESRGVDTEEAERFGDAVLRFEDPDGTRVELVATDSPVEPWTGDGVPERHAIRGIHGVSVLPTNPYATGALLDTLGFELVGEEQSDDEARIRYRAGGDRATVVDVLDASTGFGREGTGSIQHVAVRVASVEELYEWHSLLRERDYDVSRVRDRYFFHSLYVRDAGGILFELATEKPGLTRGEDVADLGESLALPDRFEADRDLIESQLEGLERPAPDDD</sequence>
<gene>
    <name evidence="2" type="ORF">ACFOKC_13325</name>
</gene>
<keyword evidence="3" id="KW-1185">Reference proteome</keyword>
<evidence type="ECO:0000259" key="1">
    <source>
        <dbReference type="PROSITE" id="PS51819"/>
    </source>
</evidence>
<dbReference type="Proteomes" id="UP001595660">
    <property type="component" value="Unassembled WGS sequence"/>
</dbReference>